<feature type="region of interest" description="Disordered" evidence="2">
    <location>
        <begin position="207"/>
        <end position="262"/>
    </location>
</feature>
<dbReference type="OrthoDB" id="17212at2759"/>
<feature type="compositionally biased region" description="Low complexity" evidence="2">
    <location>
        <begin position="12"/>
        <end position="26"/>
    </location>
</feature>
<proteinExistence type="inferred from homology"/>
<sequence>MARTKTPPPSSQPSTKSSRSSSRSKLSLDLSNVPPLVQPTPPTNTLLITELDDPAIFEPANLITIRETINQHVPVHIWAPLKLFRRIIVSFFDVPSATFIKQTLDGEVIMDCRVRIFFGATTDMEQTRKLLELPKVDKLFFISPPPSPPHDWEIRNEDPPNKDVHAEDLAHALSRLHATAPDPVEFEPRTPEETELKQRMRSGSTTLVYHPDQHGSHPSLPVISVEDTSDSELSPVEEPSPMEDVKGPILHTSRPPVELMEQ</sequence>
<evidence type="ECO:0000313" key="4">
    <source>
        <dbReference type="Proteomes" id="UP000799302"/>
    </source>
</evidence>
<protein>
    <submittedName>
        <fullName evidence="3">Calcineurin binding protein-like protein</fullName>
    </submittedName>
</protein>
<dbReference type="InterPro" id="IPR035979">
    <property type="entry name" value="RBD_domain_sf"/>
</dbReference>
<evidence type="ECO:0000256" key="1">
    <source>
        <dbReference type="ARBA" id="ARBA00008209"/>
    </source>
</evidence>
<dbReference type="GO" id="GO:0008597">
    <property type="term" value="F:calcium-dependent protein serine/threonine phosphatase regulator activity"/>
    <property type="evidence" value="ECO:0007669"/>
    <property type="project" value="TreeGrafter"/>
</dbReference>
<accession>A0A6A6TY39</accession>
<dbReference type="GO" id="GO:0005634">
    <property type="term" value="C:nucleus"/>
    <property type="evidence" value="ECO:0007669"/>
    <property type="project" value="TreeGrafter"/>
</dbReference>
<comment type="similarity">
    <text evidence="1">Belongs to the RCAN family.</text>
</comment>
<dbReference type="AlphaFoldDB" id="A0A6A6TY39"/>
<dbReference type="InterPro" id="IPR012677">
    <property type="entry name" value="Nucleotide-bd_a/b_plait_sf"/>
</dbReference>
<keyword evidence="4" id="KW-1185">Reference proteome</keyword>
<dbReference type="Proteomes" id="UP000799302">
    <property type="component" value="Unassembled WGS sequence"/>
</dbReference>
<dbReference type="PANTHER" id="PTHR10300">
    <property type="entry name" value="CALCIPRESSIN"/>
    <property type="match status" value="1"/>
</dbReference>
<reference evidence="3" key="1">
    <citation type="journal article" date="2020" name="Stud. Mycol.">
        <title>101 Dothideomycetes genomes: a test case for predicting lifestyles and emergence of pathogens.</title>
        <authorList>
            <person name="Haridas S."/>
            <person name="Albert R."/>
            <person name="Binder M."/>
            <person name="Bloem J."/>
            <person name="Labutti K."/>
            <person name="Salamov A."/>
            <person name="Andreopoulos B."/>
            <person name="Baker S."/>
            <person name="Barry K."/>
            <person name="Bills G."/>
            <person name="Bluhm B."/>
            <person name="Cannon C."/>
            <person name="Castanera R."/>
            <person name="Culley D."/>
            <person name="Daum C."/>
            <person name="Ezra D."/>
            <person name="Gonzalez J."/>
            <person name="Henrissat B."/>
            <person name="Kuo A."/>
            <person name="Liang C."/>
            <person name="Lipzen A."/>
            <person name="Lutzoni F."/>
            <person name="Magnuson J."/>
            <person name="Mondo S."/>
            <person name="Nolan M."/>
            <person name="Ohm R."/>
            <person name="Pangilinan J."/>
            <person name="Park H.-J."/>
            <person name="Ramirez L."/>
            <person name="Alfaro M."/>
            <person name="Sun H."/>
            <person name="Tritt A."/>
            <person name="Yoshinaga Y."/>
            <person name="Zwiers L.-H."/>
            <person name="Turgeon B."/>
            <person name="Goodwin S."/>
            <person name="Spatafora J."/>
            <person name="Crous P."/>
            <person name="Grigoriev I."/>
        </authorList>
    </citation>
    <scope>NUCLEOTIDE SEQUENCE</scope>
    <source>
        <strain evidence="3">CBS 115976</strain>
    </source>
</reference>
<dbReference type="GO" id="GO:0019722">
    <property type="term" value="P:calcium-mediated signaling"/>
    <property type="evidence" value="ECO:0007669"/>
    <property type="project" value="InterPro"/>
</dbReference>
<organism evidence="3 4">
    <name type="scientific">Microthyrium microscopicum</name>
    <dbReference type="NCBI Taxonomy" id="703497"/>
    <lineage>
        <taxon>Eukaryota</taxon>
        <taxon>Fungi</taxon>
        <taxon>Dikarya</taxon>
        <taxon>Ascomycota</taxon>
        <taxon>Pezizomycotina</taxon>
        <taxon>Dothideomycetes</taxon>
        <taxon>Dothideomycetes incertae sedis</taxon>
        <taxon>Microthyriales</taxon>
        <taxon>Microthyriaceae</taxon>
        <taxon>Microthyrium</taxon>
    </lineage>
</organism>
<dbReference type="GO" id="GO:0003676">
    <property type="term" value="F:nucleic acid binding"/>
    <property type="evidence" value="ECO:0007669"/>
    <property type="project" value="InterPro"/>
</dbReference>
<dbReference type="Pfam" id="PF04847">
    <property type="entry name" value="Calcipressin"/>
    <property type="match status" value="1"/>
</dbReference>
<feature type="compositionally biased region" description="Pro residues" evidence="2">
    <location>
        <begin position="1"/>
        <end position="11"/>
    </location>
</feature>
<name>A0A6A6TY39_9PEZI</name>
<dbReference type="EMBL" id="MU004241">
    <property type="protein sequence ID" value="KAF2664995.1"/>
    <property type="molecule type" value="Genomic_DNA"/>
</dbReference>
<dbReference type="GO" id="GO:0005737">
    <property type="term" value="C:cytoplasm"/>
    <property type="evidence" value="ECO:0007669"/>
    <property type="project" value="TreeGrafter"/>
</dbReference>
<dbReference type="FunFam" id="3.30.70.330:FF:000503">
    <property type="entry name" value="Calcineurin binding protein, putative"/>
    <property type="match status" value="1"/>
</dbReference>
<dbReference type="PANTHER" id="PTHR10300:SF14">
    <property type="entry name" value="PROTEIN SARAH"/>
    <property type="match status" value="1"/>
</dbReference>
<dbReference type="Gene3D" id="3.30.70.330">
    <property type="match status" value="1"/>
</dbReference>
<feature type="region of interest" description="Disordered" evidence="2">
    <location>
        <begin position="1"/>
        <end position="26"/>
    </location>
</feature>
<dbReference type="InterPro" id="IPR006931">
    <property type="entry name" value="Calcipressin"/>
</dbReference>
<evidence type="ECO:0000256" key="2">
    <source>
        <dbReference type="SAM" id="MobiDB-lite"/>
    </source>
</evidence>
<evidence type="ECO:0000313" key="3">
    <source>
        <dbReference type="EMBL" id="KAF2664995.1"/>
    </source>
</evidence>
<gene>
    <name evidence="3" type="ORF">BT63DRAFT_428941</name>
</gene>
<dbReference type="SUPFAM" id="SSF54928">
    <property type="entry name" value="RNA-binding domain, RBD"/>
    <property type="match status" value="1"/>
</dbReference>